<comment type="caution">
    <text evidence="5">The sequence shown here is derived from an EMBL/GenBank/DDBJ whole genome shotgun (WGS) entry which is preliminary data.</text>
</comment>
<dbReference type="GO" id="GO:0043657">
    <property type="term" value="C:host cell"/>
    <property type="evidence" value="ECO:0007669"/>
    <property type="project" value="UniProtKB-SubCell"/>
</dbReference>
<dbReference type="OrthoDB" id="2414517at2759"/>
<gene>
    <name evidence="5" type="ORF">F8M41_016425</name>
</gene>
<keyword evidence="3" id="KW-0964">Secreted</keyword>
<keyword evidence="6" id="KW-1185">Reference proteome</keyword>
<dbReference type="EMBL" id="WTPW01000355">
    <property type="protein sequence ID" value="KAF0520297.1"/>
    <property type="molecule type" value="Genomic_DNA"/>
</dbReference>
<proteinExistence type="predicted"/>
<evidence type="ECO:0000313" key="5">
    <source>
        <dbReference type="EMBL" id="KAF0520297.1"/>
    </source>
</evidence>
<evidence type="ECO:0000256" key="2">
    <source>
        <dbReference type="ARBA" id="ARBA00004613"/>
    </source>
</evidence>
<reference evidence="5 6" key="1">
    <citation type="journal article" date="2019" name="Environ. Microbiol.">
        <title>At the nexus of three kingdoms: the genome of the mycorrhizal fungus Gigaspora margarita provides insights into plant, endobacterial and fungal interactions.</title>
        <authorList>
            <person name="Venice F."/>
            <person name="Ghignone S."/>
            <person name="Salvioli di Fossalunga A."/>
            <person name="Amselem J."/>
            <person name="Novero M."/>
            <person name="Xianan X."/>
            <person name="Sedzielewska Toro K."/>
            <person name="Morin E."/>
            <person name="Lipzen A."/>
            <person name="Grigoriev I.V."/>
            <person name="Henrissat B."/>
            <person name="Martin F.M."/>
            <person name="Bonfante P."/>
        </authorList>
    </citation>
    <scope>NUCLEOTIDE SEQUENCE [LARGE SCALE GENOMIC DNA]</scope>
    <source>
        <strain evidence="5 6">BEG34</strain>
    </source>
</reference>
<protein>
    <submittedName>
        <fullName evidence="5">Crinkler family protein</fullName>
    </submittedName>
</protein>
<sequence>MNEELFTKLCYPDYWKKPYILWRDAESWDYYFFKKNPGAAKHESRDALAAELNILIQDLEPDTDERNKALLIKSKLKKNPVKRKNKQSEKENFLSSKNNKATITLFCLQKGDEPLSAFPIEIKSRATVDNLKEAIKEKLHVPTTKDLCLWKVEISDSNKDELLSIRLDDKDRLLPTRRLNKIFTEVPAEEHIHIMVSSEKFKNGHEPLNQLYEFDVLVSPKRTKSFRWIANIEQVTLRNLKESIFAIYKTSVLENNGAILNFMSDGGKYFPQNDMEFCNMLQLFVKKNHLKFTVNIETLRPFSDWTFAKMCRQYNIGEIDDPSLNAFPNFNCKCMDLDNQNSKLITEHLVTDLRLKTHVIPISRNEASRSLFVSSYLVAAANLFPGKFEVRPEKYVAGPNGHGLVDYGLVMTQTSKLVGITEVKNKDFLQGIAQNAVQCESSLSNDKQKVFGIITDAEKWYFLECTLNDSEDLDFKLSKPVIVMYEDRDMENMISTVLGHI</sequence>
<comment type="subcellular location">
    <subcellularLocation>
        <location evidence="1">Host cell</location>
    </subcellularLocation>
    <subcellularLocation>
        <location evidence="2">Secreted</location>
    </subcellularLocation>
</comment>
<dbReference type="Proteomes" id="UP000439903">
    <property type="component" value="Unassembled WGS sequence"/>
</dbReference>
<dbReference type="InterPro" id="IPR045379">
    <property type="entry name" value="Crinkler_N"/>
</dbReference>
<organism evidence="5 6">
    <name type="scientific">Gigaspora margarita</name>
    <dbReference type="NCBI Taxonomy" id="4874"/>
    <lineage>
        <taxon>Eukaryota</taxon>
        <taxon>Fungi</taxon>
        <taxon>Fungi incertae sedis</taxon>
        <taxon>Mucoromycota</taxon>
        <taxon>Glomeromycotina</taxon>
        <taxon>Glomeromycetes</taxon>
        <taxon>Diversisporales</taxon>
        <taxon>Gigasporaceae</taxon>
        <taxon>Gigaspora</taxon>
    </lineage>
</organism>
<dbReference type="Pfam" id="PF20147">
    <property type="entry name" value="Crinkler"/>
    <property type="match status" value="1"/>
</dbReference>
<name>A0A8H4APL2_GIGMA</name>
<evidence type="ECO:0000256" key="3">
    <source>
        <dbReference type="ARBA" id="ARBA00022525"/>
    </source>
</evidence>
<accession>A0A8H4APL2</accession>
<evidence type="ECO:0000256" key="1">
    <source>
        <dbReference type="ARBA" id="ARBA00004340"/>
    </source>
</evidence>
<dbReference type="GO" id="GO:0005576">
    <property type="term" value="C:extracellular region"/>
    <property type="evidence" value="ECO:0007669"/>
    <property type="project" value="UniProtKB-SubCell"/>
</dbReference>
<evidence type="ECO:0000259" key="4">
    <source>
        <dbReference type="Pfam" id="PF20147"/>
    </source>
</evidence>
<dbReference type="AlphaFoldDB" id="A0A8H4APL2"/>
<evidence type="ECO:0000313" key="6">
    <source>
        <dbReference type="Proteomes" id="UP000439903"/>
    </source>
</evidence>
<feature type="domain" description="Crinkler effector protein N-terminal" evidence="4">
    <location>
        <begin position="103"/>
        <end position="196"/>
    </location>
</feature>